<evidence type="ECO:0000313" key="2">
    <source>
        <dbReference type="Proteomes" id="UP000235388"/>
    </source>
</evidence>
<reference evidence="1 2" key="1">
    <citation type="submission" date="2017-11" db="EMBL/GenBank/DDBJ databases">
        <title>De novo assembly and phasing of dikaryotic genomes from two isolates of Puccinia coronata f. sp. avenae, the causal agent of oat crown rust.</title>
        <authorList>
            <person name="Miller M.E."/>
            <person name="Zhang Y."/>
            <person name="Omidvar V."/>
            <person name="Sperschneider J."/>
            <person name="Schwessinger B."/>
            <person name="Raley C."/>
            <person name="Palmer J.M."/>
            <person name="Garnica D."/>
            <person name="Upadhyaya N."/>
            <person name="Rathjen J."/>
            <person name="Taylor J.M."/>
            <person name="Park R.F."/>
            <person name="Dodds P.N."/>
            <person name="Hirsch C.D."/>
            <person name="Kianian S.F."/>
            <person name="Figueroa M."/>
        </authorList>
    </citation>
    <scope>NUCLEOTIDE SEQUENCE [LARGE SCALE GENOMIC DNA]</scope>
    <source>
        <strain evidence="1">12NC29</strain>
    </source>
</reference>
<gene>
    <name evidence="1" type="ORF">PCANC_26399</name>
</gene>
<dbReference type="EMBL" id="PGCJ01000501">
    <property type="protein sequence ID" value="PLW27180.1"/>
    <property type="molecule type" value="Genomic_DNA"/>
</dbReference>
<name>A0A2N5TNT6_9BASI</name>
<keyword evidence="2" id="KW-1185">Reference proteome</keyword>
<dbReference type="Proteomes" id="UP000235388">
    <property type="component" value="Unassembled WGS sequence"/>
</dbReference>
<protein>
    <submittedName>
        <fullName evidence="1">Uncharacterized protein</fullName>
    </submittedName>
</protein>
<sequence>MRLLGSNRLFQSKLTIYHPVVVHLAWETVGSQLLIDIEDYQVPSSPLYLATPPEIMGQRRNQKSVLVPRAHQLRRLQNSTLNASALAQLCLPPPPVNRTIDQHGLYPPVPDEEMEQNLWDDCDEEEGESLDDVIEQLRWVTLEEEQPLPQIDPQIESAQERH</sequence>
<dbReference type="AlphaFoldDB" id="A0A2N5TNT6"/>
<accession>A0A2N5TNT6</accession>
<proteinExistence type="predicted"/>
<evidence type="ECO:0000313" key="1">
    <source>
        <dbReference type="EMBL" id="PLW27180.1"/>
    </source>
</evidence>
<organism evidence="1 2">
    <name type="scientific">Puccinia coronata f. sp. avenae</name>
    <dbReference type="NCBI Taxonomy" id="200324"/>
    <lineage>
        <taxon>Eukaryota</taxon>
        <taxon>Fungi</taxon>
        <taxon>Dikarya</taxon>
        <taxon>Basidiomycota</taxon>
        <taxon>Pucciniomycotina</taxon>
        <taxon>Pucciniomycetes</taxon>
        <taxon>Pucciniales</taxon>
        <taxon>Pucciniaceae</taxon>
        <taxon>Puccinia</taxon>
    </lineage>
</organism>
<comment type="caution">
    <text evidence="1">The sequence shown here is derived from an EMBL/GenBank/DDBJ whole genome shotgun (WGS) entry which is preliminary data.</text>
</comment>